<dbReference type="Proteomes" id="UP000319383">
    <property type="component" value="Chromosome"/>
</dbReference>
<evidence type="ECO:0000313" key="2">
    <source>
        <dbReference type="Proteomes" id="UP000319383"/>
    </source>
</evidence>
<sequence length="57" mass="6129">MACFLAELPSKLDSVPLRAVSETANLLSQMGVDPLRRLTVAAHVLPRPNMLRSVAAT</sequence>
<evidence type="ECO:0000313" key="1">
    <source>
        <dbReference type="EMBL" id="QDU44488.1"/>
    </source>
</evidence>
<gene>
    <name evidence="1" type="ORF">Mal52_29700</name>
</gene>
<protein>
    <submittedName>
        <fullName evidence="1">Uncharacterized protein</fullName>
    </submittedName>
</protein>
<name>A0A517ZPT2_9PLAN</name>
<dbReference type="EMBL" id="CP036276">
    <property type="protein sequence ID" value="QDU44488.1"/>
    <property type="molecule type" value="Genomic_DNA"/>
</dbReference>
<organism evidence="1 2">
    <name type="scientific">Symmachiella dynata</name>
    <dbReference type="NCBI Taxonomy" id="2527995"/>
    <lineage>
        <taxon>Bacteria</taxon>
        <taxon>Pseudomonadati</taxon>
        <taxon>Planctomycetota</taxon>
        <taxon>Planctomycetia</taxon>
        <taxon>Planctomycetales</taxon>
        <taxon>Planctomycetaceae</taxon>
        <taxon>Symmachiella</taxon>
    </lineage>
</organism>
<dbReference type="AlphaFoldDB" id="A0A517ZPT2"/>
<keyword evidence="2" id="KW-1185">Reference proteome</keyword>
<dbReference type="KEGG" id="sdyn:Mal52_29700"/>
<accession>A0A517ZPT2</accession>
<proteinExistence type="predicted"/>
<reference evidence="1 2" key="1">
    <citation type="submission" date="2019-02" db="EMBL/GenBank/DDBJ databases">
        <title>Deep-cultivation of Planctomycetes and their phenomic and genomic characterization uncovers novel biology.</title>
        <authorList>
            <person name="Wiegand S."/>
            <person name="Jogler M."/>
            <person name="Boedeker C."/>
            <person name="Pinto D."/>
            <person name="Vollmers J."/>
            <person name="Rivas-Marin E."/>
            <person name="Kohn T."/>
            <person name="Peeters S.H."/>
            <person name="Heuer A."/>
            <person name="Rast P."/>
            <person name="Oberbeckmann S."/>
            <person name="Bunk B."/>
            <person name="Jeske O."/>
            <person name="Meyerdierks A."/>
            <person name="Storesund J.E."/>
            <person name="Kallscheuer N."/>
            <person name="Luecker S."/>
            <person name="Lage O.M."/>
            <person name="Pohl T."/>
            <person name="Merkel B.J."/>
            <person name="Hornburger P."/>
            <person name="Mueller R.-W."/>
            <person name="Bruemmer F."/>
            <person name="Labrenz M."/>
            <person name="Spormann A.M."/>
            <person name="Op den Camp H."/>
            <person name="Overmann J."/>
            <person name="Amann R."/>
            <person name="Jetten M.S.M."/>
            <person name="Mascher T."/>
            <person name="Medema M.H."/>
            <person name="Devos D.P."/>
            <person name="Kaster A.-K."/>
            <person name="Ovreas L."/>
            <person name="Rohde M."/>
            <person name="Galperin M.Y."/>
            <person name="Jogler C."/>
        </authorList>
    </citation>
    <scope>NUCLEOTIDE SEQUENCE [LARGE SCALE GENOMIC DNA]</scope>
    <source>
        <strain evidence="1 2">Mal52</strain>
    </source>
</reference>